<dbReference type="EMBL" id="KM879463">
    <property type="protein sequence ID" value="AIZ01752.1"/>
    <property type="molecule type" value="Genomic_DNA"/>
</dbReference>
<dbReference type="RefSeq" id="YP_009126098.1">
    <property type="nucleotide sequence ID" value="NC_026606.1"/>
</dbReference>
<accession>A0A0A7HAQ0</accession>
<dbReference type="OrthoDB" id="24630at10239"/>
<name>A0A0A7HAQ0_9CAUD</name>
<keyword evidence="2" id="KW-1185">Reference proteome</keyword>
<protein>
    <submittedName>
        <fullName evidence="1">Uncharacterized protein</fullName>
    </submittedName>
</protein>
<dbReference type="GeneID" id="23680905"/>
<dbReference type="Proteomes" id="UP000031071">
    <property type="component" value="Segment"/>
</dbReference>
<dbReference type="KEGG" id="vg:23680905"/>
<organism evidence="1 2">
    <name type="scientific">Arthrobacter phage vB_ArtM-ArV1</name>
    <dbReference type="NCBI Taxonomy" id="1566993"/>
    <lineage>
        <taxon>Viruses</taxon>
        <taxon>Duplodnaviria</taxon>
        <taxon>Heunggongvirae</taxon>
        <taxon>Uroviricota</taxon>
        <taxon>Caudoviricetes</taxon>
        <taxon>Klausavirus</taxon>
        <taxon>Klausavirus ArV1</taxon>
    </lineage>
</organism>
<reference evidence="1 2" key="1">
    <citation type="submission" date="2014-10" db="EMBL/GenBank/DDBJ databases">
        <title>Genome of vB_ArtM-ArV1 - first myovirus infecting Arthrobacter sp.</title>
        <authorList>
            <person name="Simoliunas E."/>
            <person name="Kaliniene L."/>
            <person name="Stasilo M."/>
            <person name="Meskys R."/>
        </authorList>
    </citation>
    <scope>NUCLEOTIDE SEQUENCE [LARGE SCALE GENOMIC DNA]</scope>
</reference>
<evidence type="ECO:0000313" key="2">
    <source>
        <dbReference type="Proteomes" id="UP000031071"/>
    </source>
</evidence>
<sequence>MPEMLKCTEFMAEIEPDAKPGSFMLCRHGRLYRLKRKGWQPVRNPWLKWSIKRQLRKAMLERAFELALEACKAAAARDEQRNGPDPKLAPGWSRVANPEQYAANLNLDPEYLAALNNLPRELRDPDGFEVNRVVGRATLKAGEDIKAGDVVELDMENPPNADFRKDPEYAEALKEWKASKDANVVMEVPIERTESGSLEQSGPTKTTIEGHEISTLDQAEAVREFYQANYQRLKHEGKDTTRVEYMVGQLDKHIGIHFERIPLTKIDGTYLTEDEIRDAAAKLNLDVAIDVSAGSAKVDVITTPNAEPKQARGGVITDPPLPPGAISVQLSPGSVSLDAVAGEVMNAAADEIRRTGARGVWL</sequence>
<evidence type="ECO:0000313" key="1">
    <source>
        <dbReference type="EMBL" id="AIZ01752.1"/>
    </source>
</evidence>
<gene>
    <name evidence="1" type="ORF">ArV1_064</name>
</gene>
<proteinExistence type="predicted"/>